<accession>A0A0E1WG48</accession>
<feature type="coiled-coil region" evidence="2">
    <location>
        <begin position="131"/>
        <end position="196"/>
    </location>
</feature>
<dbReference type="PANTHER" id="PTHR30469:SF15">
    <property type="entry name" value="HLYD FAMILY OF SECRETION PROTEINS"/>
    <property type="match status" value="1"/>
</dbReference>
<protein>
    <submittedName>
        <fullName evidence="4">Efflux transporter, RND family, MFP subunit</fullName>
    </submittedName>
</protein>
<comment type="similarity">
    <text evidence="1">Belongs to the membrane fusion protein (MFP) (TC 8.A.1) family.</text>
</comment>
<dbReference type="GO" id="GO:0015562">
    <property type="term" value="F:efflux transmembrane transporter activity"/>
    <property type="evidence" value="ECO:0007669"/>
    <property type="project" value="TreeGrafter"/>
</dbReference>
<feature type="domain" description="CusB-like beta-barrel" evidence="3">
    <location>
        <begin position="238"/>
        <end position="311"/>
    </location>
</feature>
<dbReference type="Proteomes" id="UP000001812">
    <property type="component" value="Chromosome I"/>
</dbReference>
<evidence type="ECO:0000259" key="3">
    <source>
        <dbReference type="Pfam" id="PF25954"/>
    </source>
</evidence>
<dbReference type="Gene3D" id="2.40.30.170">
    <property type="match status" value="1"/>
</dbReference>
<dbReference type="HOGENOM" id="CLU_018816_1_0_4"/>
<gene>
    <name evidence="4" type="ORF">BURPS1710A_2658</name>
</gene>
<dbReference type="AlphaFoldDB" id="A0A0E1WG48"/>
<proteinExistence type="inferred from homology"/>
<dbReference type="Gene3D" id="2.40.420.20">
    <property type="match status" value="1"/>
</dbReference>
<evidence type="ECO:0000313" key="4">
    <source>
        <dbReference type="EMBL" id="EET08582.1"/>
    </source>
</evidence>
<dbReference type="GO" id="GO:1990281">
    <property type="term" value="C:efflux pump complex"/>
    <property type="evidence" value="ECO:0007669"/>
    <property type="project" value="TreeGrafter"/>
</dbReference>
<dbReference type="InterPro" id="IPR006143">
    <property type="entry name" value="RND_pump_MFP"/>
</dbReference>
<dbReference type="EMBL" id="CM000832">
    <property type="protein sequence ID" value="EET08582.1"/>
    <property type="molecule type" value="Genomic_DNA"/>
</dbReference>
<sequence length="403" mass="42864">MFWFFAARDAGQAHPACRFFGFFPFSPARGVTVNRSGSRAALLIGVALIAAACHRKEAAPSAPRPVVAVPAQADGAAAAVSLPGEIQPRYATPLSFRIAGKLVERKVRLGDIVKKGQVVALLDTSDVARSAASAQAQLDAATHALTFAQQQRERDRAQARENLIAPAQLEQTENAYASARAQRDQAAQQLALAKNQLQYATLVADHAGYITAEQADTGQNVSAGQPVYQLAWSGDIDVVTDAPESELPRLAPGRTARVTLPALPGRAFDARVREIAPAADPQSRTYRVKLTLAQPDAAVRLGMTANVALSPDAPSAANAQPRFTLPSTALFHAGNAPALWIVRKQDDTLELRRVDVVRYNERTVTVSGGIQPGERVVLQGVHTVSAGEKVRAVPPLHPEDVAS</sequence>
<keyword evidence="2" id="KW-0175">Coiled coil</keyword>
<dbReference type="PANTHER" id="PTHR30469">
    <property type="entry name" value="MULTIDRUG RESISTANCE PROTEIN MDTA"/>
    <property type="match status" value="1"/>
</dbReference>
<dbReference type="Pfam" id="PF25954">
    <property type="entry name" value="Beta-barrel_RND_2"/>
    <property type="match status" value="1"/>
</dbReference>
<reference evidence="4" key="1">
    <citation type="submission" date="2009-05" db="EMBL/GenBank/DDBJ databases">
        <authorList>
            <person name="Harkins D.M."/>
            <person name="DeShazer D."/>
            <person name="Woods D.E."/>
            <person name="Brinkac L.M."/>
            <person name="Brown K.A."/>
            <person name="Hung G.C."/>
            <person name="Tuanyok A."/>
            <person name="Zhang B."/>
            <person name="Nierman W.C."/>
        </authorList>
    </citation>
    <scope>NUCLEOTIDE SEQUENCE [LARGE SCALE GENOMIC DNA]</scope>
    <source>
        <strain evidence="4">1710a</strain>
    </source>
</reference>
<dbReference type="SUPFAM" id="SSF111369">
    <property type="entry name" value="HlyD-like secretion proteins"/>
    <property type="match status" value="1"/>
</dbReference>
<organism evidence="4">
    <name type="scientific">Burkholderia pseudomallei 1710a</name>
    <dbReference type="NCBI Taxonomy" id="320371"/>
    <lineage>
        <taxon>Bacteria</taxon>
        <taxon>Pseudomonadati</taxon>
        <taxon>Pseudomonadota</taxon>
        <taxon>Betaproteobacteria</taxon>
        <taxon>Burkholderiales</taxon>
        <taxon>Burkholderiaceae</taxon>
        <taxon>Burkholderia</taxon>
        <taxon>pseudomallei group</taxon>
    </lineage>
</organism>
<dbReference type="Gene3D" id="2.40.50.100">
    <property type="match status" value="1"/>
</dbReference>
<evidence type="ECO:0000256" key="1">
    <source>
        <dbReference type="ARBA" id="ARBA00009477"/>
    </source>
</evidence>
<name>A0A0E1WG48_BURPE</name>
<dbReference type="NCBIfam" id="TIGR01730">
    <property type="entry name" value="RND_mfp"/>
    <property type="match status" value="1"/>
</dbReference>
<dbReference type="InterPro" id="IPR058792">
    <property type="entry name" value="Beta-barrel_RND_2"/>
</dbReference>
<evidence type="ECO:0000256" key="2">
    <source>
        <dbReference type="SAM" id="Coils"/>
    </source>
</evidence>